<dbReference type="Proteomes" id="UP000789920">
    <property type="component" value="Unassembled WGS sequence"/>
</dbReference>
<evidence type="ECO:0000313" key="1">
    <source>
        <dbReference type="EMBL" id="CAG8801216.1"/>
    </source>
</evidence>
<protein>
    <submittedName>
        <fullName evidence="1">12274_t:CDS:1</fullName>
    </submittedName>
</protein>
<feature type="non-terminal residue" evidence="1">
    <location>
        <position position="1"/>
    </location>
</feature>
<name>A0ACA9RMM1_9GLOM</name>
<evidence type="ECO:0000313" key="2">
    <source>
        <dbReference type="Proteomes" id="UP000789920"/>
    </source>
</evidence>
<comment type="caution">
    <text evidence="1">The sequence shown here is derived from an EMBL/GenBank/DDBJ whole genome shotgun (WGS) entry which is preliminary data.</text>
</comment>
<keyword evidence="2" id="KW-1185">Reference proteome</keyword>
<proteinExistence type="predicted"/>
<sequence>SRRLDHSNGLNKKWLIEFKSHLNFMNKLAYVVRCHGITLDPNTQDFMLVLNLMECSLREYLLPNHKYILWEQRIRIVYDSSIRHYSQRPTLWGYIAPEILNGKQATKESDIYSFAILAYDILEGIRPPIDESTPCWYIKLMKQCWDAIPENRPNTNTILNEIRMQLRIIYQNDLKNNKPIQIAINNSGNTEIQTYSPETTL</sequence>
<feature type="non-terminal residue" evidence="1">
    <location>
        <position position="201"/>
    </location>
</feature>
<dbReference type="EMBL" id="CAJVQC010060868">
    <property type="protein sequence ID" value="CAG8801216.1"/>
    <property type="molecule type" value="Genomic_DNA"/>
</dbReference>
<reference evidence="1" key="1">
    <citation type="submission" date="2021-06" db="EMBL/GenBank/DDBJ databases">
        <authorList>
            <person name="Kallberg Y."/>
            <person name="Tangrot J."/>
            <person name="Rosling A."/>
        </authorList>
    </citation>
    <scope>NUCLEOTIDE SEQUENCE</scope>
    <source>
        <strain evidence="1">MA461A</strain>
    </source>
</reference>
<organism evidence="1 2">
    <name type="scientific">Racocetra persica</name>
    <dbReference type="NCBI Taxonomy" id="160502"/>
    <lineage>
        <taxon>Eukaryota</taxon>
        <taxon>Fungi</taxon>
        <taxon>Fungi incertae sedis</taxon>
        <taxon>Mucoromycota</taxon>
        <taxon>Glomeromycotina</taxon>
        <taxon>Glomeromycetes</taxon>
        <taxon>Diversisporales</taxon>
        <taxon>Gigasporaceae</taxon>
        <taxon>Racocetra</taxon>
    </lineage>
</organism>
<gene>
    <name evidence="1" type="ORF">RPERSI_LOCUS21070</name>
</gene>
<accession>A0ACA9RMM1</accession>